<feature type="transmembrane region" description="Helical" evidence="2">
    <location>
        <begin position="754"/>
        <end position="773"/>
    </location>
</feature>
<protein>
    <recommendedName>
        <fullName evidence="3">Two component regulator three Y domain-containing protein</fullName>
    </recommendedName>
</protein>
<reference evidence="4 7" key="1">
    <citation type="submission" date="2021-11" db="EMBL/GenBank/DDBJ databases">
        <title>Draft genome sequence of Capnocytophaga sp. strain KC07075 isolated from cat oral cavity.</title>
        <authorList>
            <person name="Suzuki M."/>
            <person name="Imaoka K."/>
            <person name="Kimura M."/>
            <person name="Morikawa S."/>
            <person name="Maeda K."/>
        </authorList>
    </citation>
    <scope>NUCLEOTIDE SEQUENCE</scope>
    <source>
        <strain evidence="4">KC07075</strain>
        <strain evidence="5 7">KC07079</strain>
    </source>
</reference>
<feature type="domain" description="Two component regulator three Y" evidence="3">
    <location>
        <begin position="685"/>
        <end position="743"/>
    </location>
</feature>
<evidence type="ECO:0000313" key="5">
    <source>
        <dbReference type="EMBL" id="GJM52195.1"/>
    </source>
</evidence>
<dbReference type="AlphaFoldDB" id="A0AAV5AZM8"/>
<dbReference type="GO" id="GO:0003677">
    <property type="term" value="F:DNA binding"/>
    <property type="evidence" value="ECO:0007669"/>
    <property type="project" value="InterPro"/>
</dbReference>
<dbReference type="Gene3D" id="2.60.40.10">
    <property type="entry name" value="Immunoglobulins"/>
    <property type="match status" value="1"/>
</dbReference>
<dbReference type="Gene3D" id="1.10.10.10">
    <property type="entry name" value="Winged helix-like DNA-binding domain superfamily/Winged helix DNA-binding domain"/>
    <property type="match status" value="1"/>
</dbReference>
<proteinExistence type="predicted"/>
<feature type="coiled-coil region" evidence="1">
    <location>
        <begin position="777"/>
        <end position="827"/>
    </location>
</feature>
<accession>A0AAV5AZM8</accession>
<dbReference type="SUPFAM" id="SSF46894">
    <property type="entry name" value="C-terminal effector domain of the bipartite response regulators"/>
    <property type="match status" value="1"/>
</dbReference>
<evidence type="ECO:0000256" key="1">
    <source>
        <dbReference type="SAM" id="Coils"/>
    </source>
</evidence>
<dbReference type="EMBL" id="BQKB01000009">
    <property type="protein sequence ID" value="GJM52195.1"/>
    <property type="molecule type" value="Genomic_DNA"/>
</dbReference>
<evidence type="ECO:0000256" key="2">
    <source>
        <dbReference type="SAM" id="Phobius"/>
    </source>
</evidence>
<dbReference type="Proteomes" id="UP001208692">
    <property type="component" value="Unassembled WGS sequence"/>
</dbReference>
<gene>
    <name evidence="4" type="ORF">RCZ15_19830</name>
    <name evidence="5" type="ORF">RCZ16_05130</name>
</gene>
<dbReference type="InterPro" id="IPR036388">
    <property type="entry name" value="WH-like_DNA-bd_sf"/>
</dbReference>
<evidence type="ECO:0000313" key="6">
    <source>
        <dbReference type="Proteomes" id="UP001207736"/>
    </source>
</evidence>
<dbReference type="InterPro" id="IPR011047">
    <property type="entry name" value="Quinoprotein_ADH-like_sf"/>
</dbReference>
<organism evidence="4 6">
    <name type="scientific">Capnocytophaga catalasegens</name>
    <dbReference type="NCBI Taxonomy" id="1004260"/>
    <lineage>
        <taxon>Bacteria</taxon>
        <taxon>Pseudomonadati</taxon>
        <taxon>Bacteroidota</taxon>
        <taxon>Flavobacteriia</taxon>
        <taxon>Flavobacteriales</taxon>
        <taxon>Flavobacteriaceae</taxon>
        <taxon>Capnocytophaga</taxon>
    </lineage>
</organism>
<dbReference type="Gene3D" id="2.130.10.10">
    <property type="entry name" value="YVTN repeat-like/Quinoprotein amine dehydrogenase"/>
    <property type="match status" value="2"/>
</dbReference>
<evidence type="ECO:0000313" key="4">
    <source>
        <dbReference type="EMBL" id="GJM51010.1"/>
    </source>
</evidence>
<dbReference type="InterPro" id="IPR011123">
    <property type="entry name" value="Y_Y_Y"/>
</dbReference>
<evidence type="ECO:0000313" key="7">
    <source>
        <dbReference type="Proteomes" id="UP001208692"/>
    </source>
</evidence>
<evidence type="ECO:0000259" key="3">
    <source>
        <dbReference type="Pfam" id="PF07495"/>
    </source>
</evidence>
<dbReference type="RefSeq" id="WP_264846443.1">
    <property type="nucleotide sequence ID" value="NZ_BPMA01000021.1"/>
</dbReference>
<keyword evidence="7" id="KW-1185">Reference proteome</keyword>
<dbReference type="InterPro" id="IPR015943">
    <property type="entry name" value="WD40/YVTN_repeat-like_dom_sf"/>
</dbReference>
<dbReference type="SUPFAM" id="SSF50998">
    <property type="entry name" value="Quinoprotein alcohol dehydrogenase-like"/>
    <property type="match status" value="1"/>
</dbReference>
<dbReference type="InterPro" id="IPR013783">
    <property type="entry name" value="Ig-like_fold"/>
</dbReference>
<name>A0AAV5AZM8_9FLAO</name>
<keyword evidence="2" id="KW-1133">Transmembrane helix</keyword>
<dbReference type="InterPro" id="IPR016032">
    <property type="entry name" value="Sig_transdc_resp-reg_C-effctor"/>
</dbReference>
<dbReference type="Pfam" id="PF07495">
    <property type="entry name" value="Y_Y_Y"/>
    <property type="match status" value="1"/>
</dbReference>
<keyword evidence="1" id="KW-0175">Coiled coil</keyword>
<dbReference type="EMBL" id="BQKA01000036">
    <property type="protein sequence ID" value="GJM51010.1"/>
    <property type="molecule type" value="Genomic_DNA"/>
</dbReference>
<comment type="caution">
    <text evidence="4">The sequence shown here is derived from an EMBL/GenBank/DDBJ whole genome shotgun (WGS) entry which is preliminary data.</text>
</comment>
<dbReference type="Proteomes" id="UP001207736">
    <property type="component" value="Unassembled WGS sequence"/>
</dbReference>
<sequence length="956" mass="112692">MIQKKKQNRYEQKRKNLFLFILLFISGTFLGQKLPFVPFVHNYSQYQYEAGTQNWGIAQDSNGVIYIANNQGLLCFDGKKWKLYTLPENKIVRAVFVDKIFGQERIYVGSFEEFGFFYRTDSYQLVYQSLSEQLTDYPFQNDEVWSIVKYGKKLYFQTFSSYFTYDGKHIKIHKPNPSPLGIYPTPQALYMQGIEGDFYQLNNDSLELVIKQEQIYNDKIIGLFQHRDSLILTTIKNGLFSYSLKTKQLQRKKTDFDQEFSKISLNRTLITSDSLLILGSLDEGIFALDFQGKKIWHINKSNGLKNNTILGLFQDVQQNIWLALDNGISYLKPHSKLQFFDFKSDIELVEDMEVFFGKMYLASNKGVYEFYDRKLRKLPNLDSQVWFVKRFDNQLFVGHNKGTSVIDNTQHIQNLNNIGVGGTDMKKGIIHGQEVLVASSYTYLTIFKKNNQGKWIVSHSISDFSDLIQNIEIDNVGNIWANHPHKGVYRIALKEDLIHIKNKEFYEQFSENKPLKLLKLRGKIIFTDNQQFYIYNDDNQQVISYELLNKNLPNLVKTRKIVPVNDNLFWFITDKEYYAVKFKDGAYSIEDKIAFNNLLNPSSERRATIFVEQGNSYFCLNEGIALYHSMEKIIRSSTPPLVLSSLKSYDRNTDQCTSERIKDRMSFDYTKNNLVFELQYPNFSQQNYRLQYYLENYDKRWNENSSDFTITYQNIPQGKYLLKTKIINELNQEIASCKIPFEITTPWYKSAKAFVLYGFTFLAITSLFTIFYYRYKLKKKEQLFVREKAKKQRLLEKQQEEITKLRNEKLESELEHKSKALASATILNIKHDDFLKNLLQEFQCFLTENKLTKQQGNHIIQHIREHISTQDQWQMFQENFDMIHQNFFRNLKLKYANLTPADLKLCVLLRLNYSTKDIATMQGVSVRGIETARYRLRKKLNLSEEDNLTEFLITFQ</sequence>
<keyword evidence="2" id="KW-0472">Membrane</keyword>
<dbReference type="GO" id="GO:0006355">
    <property type="term" value="P:regulation of DNA-templated transcription"/>
    <property type="evidence" value="ECO:0007669"/>
    <property type="project" value="InterPro"/>
</dbReference>
<keyword evidence="2" id="KW-0812">Transmembrane</keyword>